<proteinExistence type="predicted"/>
<dbReference type="Proteomes" id="UP000799754">
    <property type="component" value="Unassembled WGS sequence"/>
</dbReference>
<reference evidence="1" key="1">
    <citation type="journal article" date="2020" name="Stud. Mycol.">
        <title>101 Dothideomycetes genomes: a test case for predicting lifestyles and emergence of pathogens.</title>
        <authorList>
            <person name="Haridas S."/>
            <person name="Albert R."/>
            <person name="Binder M."/>
            <person name="Bloem J."/>
            <person name="Labutti K."/>
            <person name="Salamov A."/>
            <person name="Andreopoulos B."/>
            <person name="Baker S."/>
            <person name="Barry K."/>
            <person name="Bills G."/>
            <person name="Bluhm B."/>
            <person name="Cannon C."/>
            <person name="Castanera R."/>
            <person name="Culley D."/>
            <person name="Daum C."/>
            <person name="Ezra D."/>
            <person name="Gonzalez J."/>
            <person name="Henrissat B."/>
            <person name="Kuo A."/>
            <person name="Liang C."/>
            <person name="Lipzen A."/>
            <person name="Lutzoni F."/>
            <person name="Magnuson J."/>
            <person name="Mondo S."/>
            <person name="Nolan M."/>
            <person name="Ohm R."/>
            <person name="Pangilinan J."/>
            <person name="Park H.-J."/>
            <person name="Ramirez L."/>
            <person name="Alfaro M."/>
            <person name="Sun H."/>
            <person name="Tritt A."/>
            <person name="Yoshinaga Y."/>
            <person name="Zwiers L.-H."/>
            <person name="Turgeon B."/>
            <person name="Goodwin S."/>
            <person name="Spatafora J."/>
            <person name="Crous P."/>
            <person name="Grigoriev I."/>
        </authorList>
    </citation>
    <scope>NUCLEOTIDE SEQUENCE</scope>
    <source>
        <strain evidence="1">CBS 525.71</strain>
    </source>
</reference>
<accession>A0ACB6RM53</accession>
<sequence length="194" mass="22391">MASKSKSNLINDNPIDSGLDLFRGLFRSTQTELEILSLSEAVLYIVKNTFQNFPASNQLPSKFQNATLLNDINRFTPSITSKAYDIQRTVILCDRVVRCAPDEEIWDALYDLVTESTPPPCPPSSILQSPWLRNTSGFANLNEHCRYMFRAYKGIACMLDILWDYNVDNPTRQDQYRTHKDVLEFFTMPRPLWK</sequence>
<comment type="caution">
    <text evidence="1">The sequence shown here is derived from an EMBL/GenBank/DDBJ whole genome shotgun (WGS) entry which is preliminary data.</text>
</comment>
<organism evidence="1 2">
    <name type="scientific">Macroventuria anomochaeta</name>
    <dbReference type="NCBI Taxonomy" id="301207"/>
    <lineage>
        <taxon>Eukaryota</taxon>
        <taxon>Fungi</taxon>
        <taxon>Dikarya</taxon>
        <taxon>Ascomycota</taxon>
        <taxon>Pezizomycotina</taxon>
        <taxon>Dothideomycetes</taxon>
        <taxon>Pleosporomycetidae</taxon>
        <taxon>Pleosporales</taxon>
        <taxon>Pleosporineae</taxon>
        <taxon>Didymellaceae</taxon>
        <taxon>Macroventuria</taxon>
    </lineage>
</organism>
<keyword evidence="2" id="KW-1185">Reference proteome</keyword>
<evidence type="ECO:0000313" key="1">
    <source>
        <dbReference type="EMBL" id="KAF2622864.1"/>
    </source>
</evidence>
<protein>
    <submittedName>
        <fullName evidence="1">Uncharacterized protein</fullName>
    </submittedName>
</protein>
<evidence type="ECO:0000313" key="2">
    <source>
        <dbReference type="Proteomes" id="UP000799754"/>
    </source>
</evidence>
<dbReference type="EMBL" id="MU006741">
    <property type="protein sequence ID" value="KAF2622864.1"/>
    <property type="molecule type" value="Genomic_DNA"/>
</dbReference>
<gene>
    <name evidence="1" type="ORF">BU25DRAFT_425345</name>
</gene>
<name>A0ACB6RM53_9PLEO</name>